<dbReference type="AlphaFoldDB" id="A0A543J4P8"/>
<protein>
    <recommendedName>
        <fullName evidence="4">Transposase YdaD</fullName>
    </recommendedName>
</protein>
<keyword evidence="3" id="KW-1185">Reference proteome</keyword>
<organism evidence="2 3">
    <name type="scientific">Thermopolyspora flexuosa</name>
    <dbReference type="NCBI Taxonomy" id="103836"/>
    <lineage>
        <taxon>Bacteria</taxon>
        <taxon>Bacillati</taxon>
        <taxon>Actinomycetota</taxon>
        <taxon>Actinomycetes</taxon>
        <taxon>Streptosporangiales</taxon>
        <taxon>Streptosporangiaceae</taxon>
        <taxon>Thermopolyspora</taxon>
    </lineage>
</organism>
<feature type="region of interest" description="Disordered" evidence="1">
    <location>
        <begin position="304"/>
        <end position="324"/>
    </location>
</feature>
<accession>A0A543J4P8</accession>
<evidence type="ECO:0008006" key="4">
    <source>
        <dbReference type="Google" id="ProtNLM"/>
    </source>
</evidence>
<gene>
    <name evidence="2" type="ORF">FHX40_4519</name>
</gene>
<dbReference type="EMBL" id="VFPQ01000001">
    <property type="protein sequence ID" value="TQM77748.1"/>
    <property type="molecule type" value="Genomic_DNA"/>
</dbReference>
<dbReference type="OrthoDB" id="3207839at2"/>
<sequence>MPRLQYEALNRLIERYPHLPVLLLREVGGVEIPPGGSLSPVYDEWHDRVAVEVGDYINIFSGPEPNAEYLIIVEVATEISAEKLHQMALAAALLWVEAGRRPVHLLFITPDPGASRVSGPVELRGGSVSVVVDPVIVGPSHIPVLCDPKSMAADPLRAAFSAMAHGHRREVAEAFVKLLDDLPADDATELFGYSVDMAPPEVRRTLEETVMAYVPEHSSWAQNLYRQGKEHGHLGGLAEGLRQGRARGQANSVLSVLRHRGVEVPPERERQIRFCDDLERLDAWLQRALTASHIDDLFDDISESRSGSSTGTDPPDASGRPFSSAGPGLRPYLSFFSGFVAVSSRRTTKDVDASSFPSTSNTHLYRCPPCSEGRCAVTEMGT</sequence>
<evidence type="ECO:0000313" key="2">
    <source>
        <dbReference type="EMBL" id="TQM77748.1"/>
    </source>
</evidence>
<comment type="caution">
    <text evidence="2">The sequence shown here is derived from an EMBL/GenBank/DDBJ whole genome shotgun (WGS) entry which is preliminary data.</text>
</comment>
<reference evidence="2 3" key="1">
    <citation type="submission" date="2019-06" db="EMBL/GenBank/DDBJ databases">
        <title>Sequencing the genomes of 1000 actinobacteria strains.</title>
        <authorList>
            <person name="Klenk H.-P."/>
        </authorList>
    </citation>
    <scope>NUCLEOTIDE SEQUENCE [LARGE SCALE GENOMIC DNA]</scope>
    <source>
        <strain evidence="2 3">DSM 43186</strain>
    </source>
</reference>
<dbReference type="RefSeq" id="WP_142261430.1">
    <property type="nucleotide sequence ID" value="NZ_BMPV01000002.1"/>
</dbReference>
<evidence type="ECO:0000256" key="1">
    <source>
        <dbReference type="SAM" id="MobiDB-lite"/>
    </source>
</evidence>
<proteinExistence type="predicted"/>
<evidence type="ECO:0000313" key="3">
    <source>
        <dbReference type="Proteomes" id="UP000319213"/>
    </source>
</evidence>
<dbReference type="Proteomes" id="UP000319213">
    <property type="component" value="Unassembled WGS sequence"/>
</dbReference>
<name>A0A543J4P8_9ACTN</name>